<dbReference type="CDD" id="cd09726">
    <property type="entry name" value="RAMP_I_III"/>
    <property type="match status" value="1"/>
</dbReference>
<name>A0A1Z4KU52_ANAVA</name>
<gene>
    <name evidence="4" type="ORF">NIES23_52730</name>
</gene>
<dbReference type="Proteomes" id="UP000217507">
    <property type="component" value="Chromosome"/>
</dbReference>
<protein>
    <recommendedName>
        <fullName evidence="3">CRISPR type III-associated protein domain-containing protein</fullName>
    </recommendedName>
</protein>
<dbReference type="AlphaFoldDB" id="A0A1Z4KU52"/>
<feature type="domain" description="CRISPR type III-associated protein" evidence="3">
    <location>
        <begin position="56"/>
        <end position="275"/>
    </location>
</feature>
<evidence type="ECO:0000256" key="1">
    <source>
        <dbReference type="ARBA" id="ARBA00023118"/>
    </source>
</evidence>
<dbReference type="EMBL" id="AP018216">
    <property type="protein sequence ID" value="BAY72448.1"/>
    <property type="molecule type" value="Genomic_DNA"/>
</dbReference>
<evidence type="ECO:0000259" key="3">
    <source>
        <dbReference type="Pfam" id="PF03787"/>
    </source>
</evidence>
<accession>A0A1Z4KU52</accession>
<feature type="region of interest" description="Disordered" evidence="2">
    <location>
        <begin position="1"/>
        <end position="40"/>
    </location>
</feature>
<dbReference type="PANTHER" id="PTHR35579:SF3">
    <property type="entry name" value="CRISPR SYSTEM CMS ENDORIBONUCLEASE CSM3"/>
    <property type="match status" value="1"/>
</dbReference>
<proteinExistence type="predicted"/>
<sequence length="351" mass="39114">MARNSSRSQNFGGSNQERGPRPYDFVYFPTTPPTQNQPPGHHKYLPNHLHGTLFLTLTVQTTLHISTGVVLLGEDINQADIPLIKTMVQGNDNELLIQGSSLKGCIRSVYEAITNSRVGVKPKQPNEYPEERLPAKEKNQLCPASIVFGASGEKWGWQGLITIQDAHCEITGSEVGFMPNLWRPRPDENQAYYNNDGKTVGWKFYYNMKNSIDKGLDNGIPVQVAFRNDEFSTQLNFKNLKPEELGALLIALGQDKNYPLVLKVGAGKPIGMGSMTVAITEAEIVQNQADLYNRYTSLSLPSSQLLTDESLQAFIQSKIQQAHESLIAQTQLQKLSEILNSSTNRIPYESY</sequence>
<organism evidence="4 5">
    <name type="scientific">Trichormus variabilis NIES-23</name>
    <dbReference type="NCBI Taxonomy" id="1973479"/>
    <lineage>
        <taxon>Bacteria</taxon>
        <taxon>Bacillati</taxon>
        <taxon>Cyanobacteriota</taxon>
        <taxon>Cyanophyceae</taxon>
        <taxon>Nostocales</taxon>
        <taxon>Nostocaceae</taxon>
        <taxon>Trichormus</taxon>
    </lineage>
</organism>
<feature type="compositionally biased region" description="Polar residues" evidence="2">
    <location>
        <begin position="1"/>
        <end position="17"/>
    </location>
</feature>
<reference evidence="4 5" key="1">
    <citation type="submission" date="2017-06" db="EMBL/GenBank/DDBJ databases">
        <title>Genome sequencing of cyanobaciteial culture collection at National Institute for Environmental Studies (NIES).</title>
        <authorList>
            <person name="Hirose Y."/>
            <person name="Shimura Y."/>
            <person name="Fujisawa T."/>
            <person name="Nakamura Y."/>
            <person name="Kawachi M."/>
        </authorList>
    </citation>
    <scope>NUCLEOTIDE SEQUENCE [LARGE SCALE GENOMIC DNA]</scope>
    <source>
        <strain evidence="4 5">NIES-23</strain>
    </source>
</reference>
<keyword evidence="1" id="KW-0051">Antiviral defense</keyword>
<evidence type="ECO:0000313" key="4">
    <source>
        <dbReference type="EMBL" id="BAY72448.1"/>
    </source>
</evidence>
<evidence type="ECO:0000313" key="5">
    <source>
        <dbReference type="Proteomes" id="UP000217507"/>
    </source>
</evidence>
<dbReference type="InterPro" id="IPR005537">
    <property type="entry name" value="RAMP_III_fam"/>
</dbReference>
<dbReference type="PANTHER" id="PTHR35579">
    <property type="entry name" value="CRISPR SYSTEM CMS ENDORIBONUCLEASE CSM3"/>
    <property type="match status" value="1"/>
</dbReference>
<dbReference type="GO" id="GO:0051607">
    <property type="term" value="P:defense response to virus"/>
    <property type="evidence" value="ECO:0007669"/>
    <property type="project" value="UniProtKB-KW"/>
</dbReference>
<dbReference type="Pfam" id="PF03787">
    <property type="entry name" value="RAMPs"/>
    <property type="match status" value="1"/>
</dbReference>
<dbReference type="InterPro" id="IPR052216">
    <property type="entry name" value="CRISPR_Csm3_endoribonuclease"/>
</dbReference>
<evidence type="ECO:0000256" key="2">
    <source>
        <dbReference type="SAM" id="MobiDB-lite"/>
    </source>
</evidence>